<dbReference type="AlphaFoldDB" id="A0A1Q8QXG8"/>
<comment type="caution">
    <text evidence="1">The sequence shown here is derived from an EMBL/GenBank/DDBJ whole genome shotgun (WGS) entry which is preliminary data.</text>
</comment>
<accession>A0A1Q8QXG8</accession>
<dbReference type="Proteomes" id="UP000186102">
    <property type="component" value="Unassembled WGS sequence"/>
</dbReference>
<keyword evidence="2" id="KW-1185">Reference proteome</keyword>
<proteinExistence type="predicted"/>
<dbReference type="EMBL" id="MLBF01000012">
    <property type="protein sequence ID" value="OLN32026.1"/>
    <property type="molecule type" value="Genomic_DNA"/>
</dbReference>
<sequence>MEQYTDWLADAGFQNVRLNEVAGRQIATAVYDSPAQTSGK</sequence>
<evidence type="ECO:0000313" key="2">
    <source>
        <dbReference type="Proteomes" id="UP000186102"/>
    </source>
</evidence>
<protein>
    <submittedName>
        <fullName evidence="1">Uncharacterized protein</fullName>
    </submittedName>
</protein>
<reference evidence="1 2" key="1">
    <citation type="submission" date="2016-09" db="EMBL/GenBank/DDBJ databases">
        <title>Complete genome of Desulfosporosinus sp. OL.</title>
        <authorList>
            <person name="Mardanov A."/>
            <person name="Beletsky A."/>
            <person name="Panova A."/>
            <person name="Karnachuk O."/>
            <person name="Ravin N."/>
        </authorList>
    </citation>
    <scope>NUCLEOTIDE SEQUENCE [LARGE SCALE GENOMIC DNA]</scope>
    <source>
        <strain evidence="1 2">OL</strain>
    </source>
</reference>
<evidence type="ECO:0000313" key="1">
    <source>
        <dbReference type="EMBL" id="OLN32026.1"/>
    </source>
</evidence>
<name>A0A1Q8QXG8_9FIRM</name>
<organism evidence="1 2">
    <name type="scientific">Desulfosporosinus metallidurans</name>
    <dbReference type="NCBI Taxonomy" id="1888891"/>
    <lineage>
        <taxon>Bacteria</taxon>
        <taxon>Bacillati</taxon>
        <taxon>Bacillota</taxon>
        <taxon>Clostridia</taxon>
        <taxon>Eubacteriales</taxon>
        <taxon>Desulfitobacteriaceae</taxon>
        <taxon>Desulfosporosinus</taxon>
    </lineage>
</organism>
<gene>
    <name evidence="1" type="ORF">DSOL_2119</name>
</gene>